<comment type="similarity">
    <text evidence="1">Belongs to the protein kinase superfamily. STE Ser/Thr protein kinase family. MAP kinase kinase kinase subfamily.</text>
</comment>
<dbReference type="PIRSF" id="PIRSF000654">
    <property type="entry name" value="Integrin-linked_kinase"/>
    <property type="match status" value="1"/>
</dbReference>
<evidence type="ECO:0000256" key="1">
    <source>
        <dbReference type="ARBA" id="ARBA00006529"/>
    </source>
</evidence>
<dbReference type="InterPro" id="IPR011009">
    <property type="entry name" value="Kinase-like_dom_sf"/>
</dbReference>
<organism evidence="9 10">
    <name type="scientific">Rozella allomycis (strain CSF55)</name>
    <dbReference type="NCBI Taxonomy" id="988480"/>
    <lineage>
        <taxon>Eukaryota</taxon>
        <taxon>Fungi</taxon>
        <taxon>Fungi incertae sedis</taxon>
        <taxon>Cryptomycota</taxon>
        <taxon>Cryptomycota incertae sedis</taxon>
        <taxon>Rozella</taxon>
    </lineage>
</organism>
<evidence type="ECO:0000256" key="3">
    <source>
        <dbReference type="ARBA" id="ARBA00022679"/>
    </source>
</evidence>
<keyword evidence="3" id="KW-0808">Transferase</keyword>
<evidence type="ECO:0000256" key="6">
    <source>
        <dbReference type="ARBA" id="ARBA00022840"/>
    </source>
</evidence>
<evidence type="ECO:0000313" key="9">
    <source>
        <dbReference type="EMBL" id="RKP18977.1"/>
    </source>
</evidence>
<dbReference type="FunFam" id="3.30.200.20:FF:000387">
    <property type="entry name" value="Serine/threonine-protein kinase STE11"/>
    <property type="match status" value="1"/>
</dbReference>
<evidence type="ECO:0000259" key="8">
    <source>
        <dbReference type="PROSITE" id="PS50011"/>
    </source>
</evidence>
<keyword evidence="6 7" id="KW-0067">ATP-binding</keyword>
<accession>A0A4P9YHE0</accession>
<feature type="domain" description="Protein kinase" evidence="8">
    <location>
        <begin position="1"/>
        <end position="252"/>
    </location>
</feature>
<evidence type="ECO:0000256" key="2">
    <source>
        <dbReference type="ARBA" id="ARBA00022527"/>
    </source>
</evidence>
<dbReference type="PROSITE" id="PS00107">
    <property type="entry name" value="PROTEIN_KINASE_ATP"/>
    <property type="match status" value="1"/>
</dbReference>
<feature type="binding site" evidence="7">
    <location>
        <position position="28"/>
    </location>
    <ligand>
        <name>ATP</name>
        <dbReference type="ChEBI" id="CHEBI:30616"/>
    </ligand>
</feature>
<dbReference type="CDD" id="cd06606">
    <property type="entry name" value="STKc_MAPKKK"/>
    <property type="match status" value="1"/>
</dbReference>
<sequence>MGKQIGKGSFGDVYLGLNAENGTLMAVKTVDLSNDSCIQKTKTVESLEKEIEVLKTLKHDNIVRYLGATRDETKLNILLEYVPGGSIASLLNTCGPFEELLMKNFARQMLSGLSYLHEQNIIHRFCGNFLLNEYGQVKISDFGLSLQLGASSKARHSIQGTVFWMAPEVLRGSITTKTDIWSFGCVLIEMLTANHPWTGCIQEAVMFKLGKHVHPDIPDNASDSLKQIMNLCFEKEPNSRPTAKEILKLPWTVQES</sequence>
<dbReference type="PROSITE" id="PS50011">
    <property type="entry name" value="PROTEIN_KINASE_DOM"/>
    <property type="match status" value="1"/>
</dbReference>
<dbReference type="PANTHER" id="PTHR11584">
    <property type="entry name" value="SERINE/THREONINE PROTEIN KINASE"/>
    <property type="match status" value="1"/>
</dbReference>
<keyword evidence="5 9" id="KW-0418">Kinase</keyword>
<dbReference type="InterPro" id="IPR000719">
    <property type="entry name" value="Prot_kinase_dom"/>
</dbReference>
<dbReference type="GO" id="GO:0005524">
    <property type="term" value="F:ATP binding"/>
    <property type="evidence" value="ECO:0007669"/>
    <property type="project" value="UniProtKB-UniRule"/>
</dbReference>
<dbReference type="InterPro" id="IPR017441">
    <property type="entry name" value="Protein_kinase_ATP_BS"/>
</dbReference>
<evidence type="ECO:0000256" key="4">
    <source>
        <dbReference type="ARBA" id="ARBA00022741"/>
    </source>
</evidence>
<gene>
    <name evidence="9" type="ORF">ROZALSC1DRAFT_19468</name>
</gene>
<dbReference type="Proteomes" id="UP000281549">
    <property type="component" value="Unassembled WGS sequence"/>
</dbReference>
<evidence type="ECO:0000313" key="10">
    <source>
        <dbReference type="Proteomes" id="UP000281549"/>
    </source>
</evidence>
<dbReference type="SUPFAM" id="SSF56112">
    <property type="entry name" value="Protein kinase-like (PK-like)"/>
    <property type="match status" value="1"/>
</dbReference>
<dbReference type="EMBL" id="ML005324">
    <property type="protein sequence ID" value="RKP18977.1"/>
    <property type="molecule type" value="Genomic_DNA"/>
</dbReference>
<dbReference type="GO" id="GO:0004709">
    <property type="term" value="F:MAP kinase kinase kinase activity"/>
    <property type="evidence" value="ECO:0007669"/>
    <property type="project" value="UniProtKB-ARBA"/>
</dbReference>
<dbReference type="AlphaFoldDB" id="A0A4P9YHE0"/>
<protein>
    <submittedName>
        <fullName evidence="9">Kinase</fullName>
    </submittedName>
</protein>
<keyword evidence="2" id="KW-0723">Serine/threonine-protein kinase</keyword>
<name>A0A4P9YHE0_ROZAC</name>
<dbReference type="Pfam" id="PF00069">
    <property type="entry name" value="Pkinase"/>
    <property type="match status" value="1"/>
</dbReference>
<proteinExistence type="inferred from homology"/>
<evidence type="ECO:0000256" key="5">
    <source>
        <dbReference type="ARBA" id="ARBA00022777"/>
    </source>
</evidence>
<evidence type="ECO:0000256" key="7">
    <source>
        <dbReference type="PROSITE-ProRule" id="PRU10141"/>
    </source>
</evidence>
<dbReference type="Gene3D" id="1.10.510.10">
    <property type="entry name" value="Transferase(Phosphotransferase) domain 1"/>
    <property type="match status" value="1"/>
</dbReference>
<keyword evidence="4 7" id="KW-0547">Nucleotide-binding</keyword>
<dbReference type="PANTHER" id="PTHR11584:SF369">
    <property type="entry name" value="MITOGEN-ACTIVATED PROTEIN KINASE KINASE KINASE 19-RELATED"/>
    <property type="match status" value="1"/>
</dbReference>
<reference evidence="10" key="1">
    <citation type="journal article" date="2018" name="Nat. Microbiol.">
        <title>Leveraging single-cell genomics to expand the fungal tree of life.</title>
        <authorList>
            <person name="Ahrendt S.R."/>
            <person name="Quandt C.A."/>
            <person name="Ciobanu D."/>
            <person name="Clum A."/>
            <person name="Salamov A."/>
            <person name="Andreopoulos B."/>
            <person name="Cheng J.F."/>
            <person name="Woyke T."/>
            <person name="Pelin A."/>
            <person name="Henrissat B."/>
            <person name="Reynolds N.K."/>
            <person name="Benny G.L."/>
            <person name="Smith M.E."/>
            <person name="James T.Y."/>
            <person name="Grigoriev I.V."/>
        </authorList>
    </citation>
    <scope>NUCLEOTIDE SEQUENCE [LARGE SCALE GENOMIC DNA]</scope>
    <source>
        <strain evidence="10">CSF55</strain>
    </source>
</reference>